<feature type="transmembrane region" description="Helical" evidence="5">
    <location>
        <begin position="391"/>
        <end position="412"/>
    </location>
</feature>
<dbReference type="InterPro" id="IPR020846">
    <property type="entry name" value="MFS_dom"/>
</dbReference>
<accession>A0ABT7YZE5</accession>
<evidence type="ECO:0000259" key="6">
    <source>
        <dbReference type="PROSITE" id="PS50850"/>
    </source>
</evidence>
<sequence>MDLPSSSPAPGPVTGPSLRAALDAGPMSRFQWGAIAVCVVLNMLDGFDVLVMAFTGKAVSASWELSSSELGLLLSAGLVGMALGAMFVAPWGDRIGRRPVILGCLAVAAIGMLLSSVSQSPAQLGALRVLTGVGIGGVLACSNVIAGEYASRRWRGLAVSLNSAGYAVGATVGGLLAVSMIGQFGWRSVFLAGGLATAAAVPLAFFRLPESVDFLASRRPKRALERINALARRMGQPPLQALPEPTTVRTGIGAGFRELLSPALRRATLLLWSAFFLVMAGFYFITSWTPTLLVEAGLSGNQGLTGGTLLNVGGIFGSAVLGALAARFALRSVLMAYLIATAVLLPAFIASTSWPGLAFTLGAVIGLFANGSVAGLYALTPATYGTGIRATGLGSALAIGRTGAILAPTVAGGLLDSGWTPQELYLAVSVIYLATAALLLLLRPAPAPDVRLATAH</sequence>
<protein>
    <submittedName>
        <fullName evidence="7">MFS transporter</fullName>
    </submittedName>
</protein>
<keyword evidence="4 5" id="KW-0472">Membrane</keyword>
<evidence type="ECO:0000256" key="1">
    <source>
        <dbReference type="ARBA" id="ARBA00004651"/>
    </source>
</evidence>
<dbReference type="Pfam" id="PF07690">
    <property type="entry name" value="MFS_1"/>
    <property type="match status" value="1"/>
</dbReference>
<comment type="subcellular location">
    <subcellularLocation>
        <location evidence="1">Cell membrane</location>
        <topology evidence="1">Multi-pass membrane protein</topology>
    </subcellularLocation>
</comment>
<keyword evidence="3 5" id="KW-1133">Transmembrane helix</keyword>
<feature type="transmembrane region" description="Helical" evidence="5">
    <location>
        <begin position="100"/>
        <end position="119"/>
    </location>
</feature>
<dbReference type="InterPro" id="IPR005829">
    <property type="entry name" value="Sugar_transporter_CS"/>
</dbReference>
<dbReference type="EMBL" id="JAUEPL010000001">
    <property type="protein sequence ID" value="MDN3292603.1"/>
    <property type="molecule type" value="Genomic_DNA"/>
</dbReference>
<organism evidence="7 8">
    <name type="scientific">Streptomyces ficellus</name>
    <dbReference type="NCBI Taxonomy" id="1977088"/>
    <lineage>
        <taxon>Bacteria</taxon>
        <taxon>Bacillati</taxon>
        <taxon>Actinomycetota</taxon>
        <taxon>Actinomycetes</taxon>
        <taxon>Kitasatosporales</taxon>
        <taxon>Streptomycetaceae</taxon>
        <taxon>Streptomyces</taxon>
    </lineage>
</organism>
<dbReference type="SUPFAM" id="SSF103473">
    <property type="entry name" value="MFS general substrate transporter"/>
    <property type="match status" value="1"/>
</dbReference>
<feature type="transmembrane region" description="Helical" evidence="5">
    <location>
        <begin position="157"/>
        <end position="182"/>
    </location>
</feature>
<comment type="caution">
    <text evidence="7">The sequence shown here is derived from an EMBL/GenBank/DDBJ whole genome shotgun (WGS) entry which is preliminary data.</text>
</comment>
<dbReference type="PANTHER" id="PTHR23508:SF10">
    <property type="entry name" value="CARBOXYLIC ACID TRANSPORTER PROTEIN HOMOLOG"/>
    <property type="match status" value="1"/>
</dbReference>
<feature type="transmembrane region" description="Helical" evidence="5">
    <location>
        <begin position="424"/>
        <end position="442"/>
    </location>
</feature>
<proteinExistence type="predicted"/>
<feature type="transmembrane region" description="Helical" evidence="5">
    <location>
        <begin position="70"/>
        <end position="88"/>
    </location>
</feature>
<feature type="domain" description="Major facilitator superfamily (MFS) profile" evidence="6">
    <location>
        <begin position="34"/>
        <end position="447"/>
    </location>
</feature>
<keyword evidence="8" id="KW-1185">Reference proteome</keyword>
<feature type="transmembrane region" description="Helical" evidence="5">
    <location>
        <begin position="188"/>
        <end position="208"/>
    </location>
</feature>
<gene>
    <name evidence="7" type="ORF">QWM81_00790</name>
</gene>
<evidence type="ECO:0000256" key="3">
    <source>
        <dbReference type="ARBA" id="ARBA00022989"/>
    </source>
</evidence>
<evidence type="ECO:0000313" key="8">
    <source>
        <dbReference type="Proteomes" id="UP001174050"/>
    </source>
</evidence>
<dbReference type="PROSITE" id="PS50850">
    <property type="entry name" value="MFS"/>
    <property type="match status" value="1"/>
</dbReference>
<dbReference type="PROSITE" id="PS00217">
    <property type="entry name" value="SUGAR_TRANSPORT_2"/>
    <property type="match status" value="1"/>
</dbReference>
<dbReference type="Proteomes" id="UP001174050">
    <property type="component" value="Unassembled WGS sequence"/>
</dbReference>
<reference evidence="7" key="1">
    <citation type="submission" date="2023-06" db="EMBL/GenBank/DDBJ databases">
        <title>WGS-Sequencing of Streptomyces ficellus isolate 21 collected from sand in Gara Djebilet Iron Mine in Algeria.</title>
        <authorList>
            <person name="Zegers G.P."/>
            <person name="Gomez A."/>
            <person name="Gueddou A."/>
            <person name="Zahara A.F."/>
            <person name="Worth M."/>
            <person name="Sevigny J.L."/>
            <person name="Tisa L."/>
        </authorList>
    </citation>
    <scope>NUCLEOTIDE SEQUENCE</scope>
    <source>
        <strain evidence="7">AS11</strain>
    </source>
</reference>
<dbReference type="CDD" id="cd17365">
    <property type="entry name" value="MFS_PcaK_like"/>
    <property type="match status" value="1"/>
</dbReference>
<feature type="transmembrane region" description="Helical" evidence="5">
    <location>
        <begin position="308"/>
        <end position="326"/>
    </location>
</feature>
<feature type="transmembrane region" description="Helical" evidence="5">
    <location>
        <begin position="269"/>
        <end position="288"/>
    </location>
</feature>
<dbReference type="InterPro" id="IPR011701">
    <property type="entry name" value="MFS"/>
</dbReference>
<feature type="transmembrane region" description="Helical" evidence="5">
    <location>
        <begin position="357"/>
        <end position="379"/>
    </location>
</feature>
<keyword evidence="2 5" id="KW-0812">Transmembrane</keyword>
<dbReference type="InterPro" id="IPR036259">
    <property type="entry name" value="MFS_trans_sf"/>
</dbReference>
<feature type="transmembrane region" description="Helical" evidence="5">
    <location>
        <begin position="333"/>
        <end position="351"/>
    </location>
</feature>
<feature type="transmembrane region" description="Helical" evidence="5">
    <location>
        <begin position="125"/>
        <end position="145"/>
    </location>
</feature>
<name>A0ABT7YZE5_9ACTN</name>
<evidence type="ECO:0000313" key="7">
    <source>
        <dbReference type="EMBL" id="MDN3292603.1"/>
    </source>
</evidence>
<evidence type="ECO:0000256" key="5">
    <source>
        <dbReference type="SAM" id="Phobius"/>
    </source>
</evidence>
<dbReference type="Gene3D" id="1.20.1250.20">
    <property type="entry name" value="MFS general substrate transporter like domains"/>
    <property type="match status" value="1"/>
</dbReference>
<dbReference type="RefSeq" id="WP_290109386.1">
    <property type="nucleotide sequence ID" value="NZ_JAUEPL010000001.1"/>
</dbReference>
<evidence type="ECO:0000256" key="2">
    <source>
        <dbReference type="ARBA" id="ARBA00022692"/>
    </source>
</evidence>
<feature type="transmembrane region" description="Helical" evidence="5">
    <location>
        <begin position="32"/>
        <end position="55"/>
    </location>
</feature>
<dbReference type="PANTHER" id="PTHR23508">
    <property type="entry name" value="CARBOXYLIC ACID TRANSPORTER PROTEIN HOMOLOG"/>
    <property type="match status" value="1"/>
</dbReference>
<evidence type="ECO:0000256" key="4">
    <source>
        <dbReference type="ARBA" id="ARBA00023136"/>
    </source>
</evidence>